<evidence type="ECO:0000313" key="1">
    <source>
        <dbReference type="EMBL" id="PLX60234.1"/>
    </source>
</evidence>
<dbReference type="EMBL" id="PKUN01000027">
    <property type="protein sequence ID" value="PLX60234.1"/>
    <property type="molecule type" value="Genomic_DNA"/>
</dbReference>
<gene>
    <name evidence="1" type="ORF">C0630_17070</name>
</gene>
<proteinExistence type="predicted"/>
<accession>A0A2N6CT12</accession>
<name>A0A2N6CT12_9GAMM</name>
<protein>
    <submittedName>
        <fullName evidence="1">Uncharacterized protein</fullName>
    </submittedName>
</protein>
<dbReference type="RefSeq" id="WP_273440728.1">
    <property type="nucleotide sequence ID" value="NZ_PKUN01000027.1"/>
</dbReference>
<comment type="caution">
    <text evidence="1">The sequence shown here is derived from an EMBL/GenBank/DDBJ whole genome shotgun (WGS) entry which is preliminary data.</text>
</comment>
<dbReference type="InterPro" id="IPR056955">
    <property type="entry name" value="ORC-CDC6-like"/>
</dbReference>
<dbReference type="Proteomes" id="UP000235015">
    <property type="component" value="Unassembled WGS sequence"/>
</dbReference>
<sequence>MSDFKIRTETIKPTKILEYFVETQEDRSIIERLKSDAPVVLVGSRGVGKSFLLRVAEAELKRDLEQHRVLPVYVSFTQGAVLQLADETQFYHWMLAKLCSSLIRSLKKSGFVLPVSLLSGNNDKQEEYLTRLVAEFENSWKPQQAHDIDSQFLPSIDDFKDAVEDICEEAEIETVNFFIDEAAHILRPAQQRQFFSLYRDINSPYINCNAAVYPGVTSFGDYFQPIHDAIFINLERDVSSAGYVENMRHMVEKQADSRLLGKIAQNISNFSLLAYAANGNPRVLLKTLVRAPSVYSREVNTVIKEFYKSDIWEEHSLLADKYAGFVGFINWGRDFVEEHVLPEIKQKNDTYLSDDKKTSCFFWIHKDSPAKIKKALGLLCYTGIISLHSDAVKASRSGVGARYSVNVGCLLALENTPASTGNTIVRNLTIKRMTEYGANHPTYGRLETDLDDFDDQTISSALDDQLRKSVDFLDLPEWLINALKGLSLNTIKDVLEATEETIQRAYYVGEVRSRYIKNEATSAVFEYLSG</sequence>
<dbReference type="InterPro" id="IPR027417">
    <property type="entry name" value="P-loop_NTPase"/>
</dbReference>
<dbReference type="SUPFAM" id="SSF52540">
    <property type="entry name" value="P-loop containing nucleoside triphosphate hydrolases"/>
    <property type="match status" value="1"/>
</dbReference>
<dbReference type="Pfam" id="PF24389">
    <property type="entry name" value="ORC-CDC6-like"/>
    <property type="match status" value="1"/>
</dbReference>
<dbReference type="AlphaFoldDB" id="A0A2N6CT12"/>
<evidence type="ECO:0000313" key="2">
    <source>
        <dbReference type="Proteomes" id="UP000235015"/>
    </source>
</evidence>
<dbReference type="Gene3D" id="3.40.50.300">
    <property type="entry name" value="P-loop containing nucleotide triphosphate hydrolases"/>
    <property type="match status" value="1"/>
</dbReference>
<reference evidence="1 2" key="1">
    <citation type="submission" date="2017-11" db="EMBL/GenBank/DDBJ databases">
        <title>Genome-resolved metagenomics identifies genetic mobility, metabolic interactions, and unexpected diversity in perchlorate-reducing communities.</title>
        <authorList>
            <person name="Barnum T.P."/>
            <person name="Figueroa I.A."/>
            <person name="Carlstrom C.I."/>
            <person name="Lucas L.N."/>
            <person name="Engelbrektson A.L."/>
            <person name="Coates J.D."/>
        </authorList>
    </citation>
    <scope>NUCLEOTIDE SEQUENCE [LARGE SCALE GENOMIC DNA]</scope>
    <source>
        <strain evidence="1">BM301</strain>
    </source>
</reference>
<organism evidence="1 2">
    <name type="scientific">Sedimenticola selenatireducens</name>
    <dbReference type="NCBI Taxonomy" id="191960"/>
    <lineage>
        <taxon>Bacteria</taxon>
        <taxon>Pseudomonadati</taxon>
        <taxon>Pseudomonadota</taxon>
        <taxon>Gammaproteobacteria</taxon>
        <taxon>Chromatiales</taxon>
        <taxon>Sedimenticolaceae</taxon>
        <taxon>Sedimenticola</taxon>
    </lineage>
</organism>